<gene>
    <name evidence="1" type="ORF">MA16_Dca019659</name>
</gene>
<proteinExistence type="predicted"/>
<reference evidence="1 2" key="1">
    <citation type="journal article" date="2016" name="Sci. Rep.">
        <title>The Dendrobium catenatum Lindl. genome sequence provides insights into polysaccharide synthase, floral development and adaptive evolution.</title>
        <authorList>
            <person name="Zhang G.Q."/>
            <person name="Xu Q."/>
            <person name="Bian C."/>
            <person name="Tsai W.C."/>
            <person name="Yeh C.M."/>
            <person name="Liu K.W."/>
            <person name="Yoshida K."/>
            <person name="Zhang L.S."/>
            <person name="Chang S.B."/>
            <person name="Chen F."/>
            <person name="Shi Y."/>
            <person name="Su Y.Y."/>
            <person name="Zhang Y.Q."/>
            <person name="Chen L.J."/>
            <person name="Yin Y."/>
            <person name="Lin M."/>
            <person name="Huang H."/>
            <person name="Deng H."/>
            <person name="Wang Z.W."/>
            <person name="Zhu S.L."/>
            <person name="Zhao X."/>
            <person name="Deng C."/>
            <person name="Niu S.C."/>
            <person name="Huang J."/>
            <person name="Wang M."/>
            <person name="Liu G.H."/>
            <person name="Yang H.J."/>
            <person name="Xiao X.J."/>
            <person name="Hsiao Y.Y."/>
            <person name="Wu W.L."/>
            <person name="Chen Y.Y."/>
            <person name="Mitsuda N."/>
            <person name="Ohme-Takagi M."/>
            <person name="Luo Y.B."/>
            <person name="Van de Peer Y."/>
            <person name="Liu Z.J."/>
        </authorList>
    </citation>
    <scope>NUCLEOTIDE SEQUENCE [LARGE SCALE GENOMIC DNA]</scope>
    <source>
        <tissue evidence="1">The whole plant</tissue>
    </source>
</reference>
<keyword evidence="2" id="KW-1185">Reference proteome</keyword>
<accession>A0A2I0WNK4</accession>
<dbReference type="AlphaFoldDB" id="A0A2I0WNK4"/>
<reference evidence="1 2" key="2">
    <citation type="journal article" date="2017" name="Nature">
        <title>The Apostasia genome and the evolution of orchids.</title>
        <authorList>
            <person name="Zhang G.Q."/>
            <person name="Liu K.W."/>
            <person name="Li Z."/>
            <person name="Lohaus R."/>
            <person name="Hsiao Y.Y."/>
            <person name="Niu S.C."/>
            <person name="Wang J.Y."/>
            <person name="Lin Y.C."/>
            <person name="Xu Q."/>
            <person name="Chen L.J."/>
            <person name="Yoshida K."/>
            <person name="Fujiwara S."/>
            <person name="Wang Z.W."/>
            <person name="Zhang Y.Q."/>
            <person name="Mitsuda N."/>
            <person name="Wang M."/>
            <person name="Liu G.H."/>
            <person name="Pecoraro L."/>
            <person name="Huang H.X."/>
            <person name="Xiao X.J."/>
            <person name="Lin M."/>
            <person name="Wu X.Y."/>
            <person name="Wu W.L."/>
            <person name="Chen Y.Y."/>
            <person name="Chang S.B."/>
            <person name="Sakamoto S."/>
            <person name="Ohme-Takagi M."/>
            <person name="Yagi M."/>
            <person name="Zeng S.J."/>
            <person name="Shen C.Y."/>
            <person name="Yeh C.M."/>
            <person name="Luo Y.B."/>
            <person name="Tsai W.C."/>
            <person name="Van de Peer Y."/>
            <person name="Liu Z.J."/>
        </authorList>
    </citation>
    <scope>NUCLEOTIDE SEQUENCE [LARGE SCALE GENOMIC DNA]</scope>
    <source>
        <tissue evidence="1">The whole plant</tissue>
    </source>
</reference>
<protein>
    <submittedName>
        <fullName evidence="1">Uncharacterized protein</fullName>
    </submittedName>
</protein>
<dbReference type="EMBL" id="KZ502524">
    <property type="protein sequence ID" value="PKU77252.1"/>
    <property type="molecule type" value="Genomic_DNA"/>
</dbReference>
<evidence type="ECO:0000313" key="2">
    <source>
        <dbReference type="Proteomes" id="UP000233837"/>
    </source>
</evidence>
<sequence length="114" mass="12291">MGMVFIPASSFLPTVVNKFDILSMDIDDKVEDGVMEEKLSYNGNGGEASMVDDVGLRKDVGYGGGNYNNKFDCGEVKEIGNVREMTKVKLAKELKSLGPIKIVPLGRNKEGGSS</sequence>
<organism evidence="1 2">
    <name type="scientific">Dendrobium catenatum</name>
    <dbReference type="NCBI Taxonomy" id="906689"/>
    <lineage>
        <taxon>Eukaryota</taxon>
        <taxon>Viridiplantae</taxon>
        <taxon>Streptophyta</taxon>
        <taxon>Embryophyta</taxon>
        <taxon>Tracheophyta</taxon>
        <taxon>Spermatophyta</taxon>
        <taxon>Magnoliopsida</taxon>
        <taxon>Liliopsida</taxon>
        <taxon>Asparagales</taxon>
        <taxon>Orchidaceae</taxon>
        <taxon>Epidendroideae</taxon>
        <taxon>Malaxideae</taxon>
        <taxon>Dendrobiinae</taxon>
        <taxon>Dendrobium</taxon>
    </lineage>
</organism>
<name>A0A2I0WNK4_9ASPA</name>
<dbReference type="Proteomes" id="UP000233837">
    <property type="component" value="Unassembled WGS sequence"/>
</dbReference>
<evidence type="ECO:0000313" key="1">
    <source>
        <dbReference type="EMBL" id="PKU77252.1"/>
    </source>
</evidence>